<organism evidence="5 6">
    <name type="scientific">Shimia isoporae</name>
    <dbReference type="NCBI Taxonomy" id="647720"/>
    <lineage>
        <taxon>Bacteria</taxon>
        <taxon>Pseudomonadati</taxon>
        <taxon>Pseudomonadota</taxon>
        <taxon>Alphaproteobacteria</taxon>
        <taxon>Rhodobacterales</taxon>
        <taxon>Roseobacteraceae</taxon>
    </lineage>
</organism>
<dbReference type="CDD" id="cd00090">
    <property type="entry name" value="HTH_ARSR"/>
    <property type="match status" value="1"/>
</dbReference>
<dbReference type="InterPro" id="IPR036388">
    <property type="entry name" value="WH-like_DNA-bd_sf"/>
</dbReference>
<dbReference type="InterPro" id="IPR011991">
    <property type="entry name" value="ArsR-like_HTH"/>
</dbReference>
<keyword evidence="1" id="KW-0805">Transcription regulation</keyword>
<keyword evidence="2" id="KW-0238">DNA-binding</keyword>
<evidence type="ECO:0000256" key="3">
    <source>
        <dbReference type="ARBA" id="ARBA00023163"/>
    </source>
</evidence>
<proteinExistence type="predicted"/>
<dbReference type="SUPFAM" id="SSF46785">
    <property type="entry name" value="Winged helix' DNA-binding domain"/>
    <property type="match status" value="1"/>
</dbReference>
<dbReference type="Gene3D" id="1.10.10.10">
    <property type="entry name" value="Winged helix-like DNA-binding domain superfamily/Winged helix DNA-binding domain"/>
    <property type="match status" value="1"/>
</dbReference>
<keyword evidence="6" id="KW-1185">Reference proteome</keyword>
<dbReference type="InterPro" id="IPR002577">
    <property type="entry name" value="HTH_HxlR"/>
</dbReference>
<dbReference type="GO" id="GO:0003677">
    <property type="term" value="F:DNA binding"/>
    <property type="evidence" value="ECO:0007669"/>
    <property type="project" value="UniProtKB-KW"/>
</dbReference>
<comment type="caution">
    <text evidence="5">The sequence shown here is derived from an EMBL/GenBank/DDBJ whole genome shotgun (WGS) entry which is preliminary data.</text>
</comment>
<dbReference type="Proteomes" id="UP000295673">
    <property type="component" value="Unassembled WGS sequence"/>
</dbReference>
<gene>
    <name evidence="5" type="ORF">BXY66_2709</name>
</gene>
<dbReference type="InterPro" id="IPR036390">
    <property type="entry name" value="WH_DNA-bd_sf"/>
</dbReference>
<evidence type="ECO:0000256" key="2">
    <source>
        <dbReference type="ARBA" id="ARBA00023125"/>
    </source>
</evidence>
<dbReference type="PROSITE" id="PS51118">
    <property type="entry name" value="HTH_HXLR"/>
    <property type="match status" value="1"/>
</dbReference>
<accession>A0A4R1N8G7</accession>
<dbReference type="PANTHER" id="PTHR33204:SF36">
    <property type="entry name" value="TRANSCRIPTIONAL REGULATORY PROTEIN"/>
    <property type="match status" value="1"/>
</dbReference>
<evidence type="ECO:0000259" key="4">
    <source>
        <dbReference type="PROSITE" id="PS51118"/>
    </source>
</evidence>
<dbReference type="GO" id="GO:0006355">
    <property type="term" value="P:regulation of DNA-templated transcription"/>
    <property type="evidence" value="ECO:0007669"/>
    <property type="project" value="UniProtKB-ARBA"/>
</dbReference>
<dbReference type="AlphaFoldDB" id="A0A4R1N8G7"/>
<sequence>MAMKWNELSDEACPVARAMSVVGDRWTLLILRDCLFGIRKFDDIQRRLGITRHVLAERLKKLETAGLLERRPYQERPVRHEYVPTRAAKDFIPVMQTMIAWADAHLTTDKAPPYRILNRETRDPIAPKVIDANTGTEITSSSIWVESND</sequence>
<name>A0A4R1N8G7_9RHOB</name>
<dbReference type="PANTHER" id="PTHR33204">
    <property type="entry name" value="TRANSCRIPTIONAL REGULATOR, MARR FAMILY"/>
    <property type="match status" value="1"/>
</dbReference>
<reference evidence="5 6" key="1">
    <citation type="submission" date="2019-03" db="EMBL/GenBank/DDBJ databases">
        <title>Genomic Encyclopedia of Archaeal and Bacterial Type Strains, Phase II (KMG-II): from individual species to whole genera.</title>
        <authorList>
            <person name="Goeker M."/>
        </authorList>
    </citation>
    <scope>NUCLEOTIDE SEQUENCE [LARGE SCALE GENOMIC DNA]</scope>
    <source>
        <strain evidence="5 6">DSM 26433</strain>
    </source>
</reference>
<evidence type="ECO:0000313" key="6">
    <source>
        <dbReference type="Proteomes" id="UP000295673"/>
    </source>
</evidence>
<evidence type="ECO:0000256" key="1">
    <source>
        <dbReference type="ARBA" id="ARBA00023015"/>
    </source>
</evidence>
<evidence type="ECO:0000313" key="5">
    <source>
        <dbReference type="EMBL" id="TCL01394.1"/>
    </source>
</evidence>
<feature type="domain" description="HTH hxlR-type" evidence="4">
    <location>
        <begin position="13"/>
        <end position="110"/>
    </location>
</feature>
<protein>
    <submittedName>
        <fullName evidence="5">HxlR family transcriptional regulator</fullName>
    </submittedName>
</protein>
<dbReference type="EMBL" id="SMGR01000002">
    <property type="protein sequence ID" value="TCL01394.1"/>
    <property type="molecule type" value="Genomic_DNA"/>
</dbReference>
<keyword evidence="3" id="KW-0804">Transcription</keyword>
<dbReference type="Pfam" id="PF01638">
    <property type="entry name" value="HxlR"/>
    <property type="match status" value="1"/>
</dbReference>